<dbReference type="Proteomes" id="UP000779233">
    <property type="component" value="Unassembled WGS sequence"/>
</dbReference>
<evidence type="ECO:0000313" key="3">
    <source>
        <dbReference type="Proteomes" id="UP000779233"/>
    </source>
</evidence>
<dbReference type="AlphaFoldDB" id="A0A8S4H713"/>
<feature type="compositionally biased region" description="Basic and acidic residues" evidence="1">
    <location>
        <begin position="240"/>
        <end position="271"/>
    </location>
</feature>
<gene>
    <name evidence="2" type="ORF">PVW1_140081200</name>
</gene>
<accession>A0A8S4H713</accession>
<dbReference type="VEuPathDB" id="PlasmoDB:PVPAM_020007300"/>
<dbReference type="EMBL" id="CAJZCX010000003">
    <property type="protein sequence ID" value="CAG9472703.1"/>
    <property type="molecule type" value="Genomic_DNA"/>
</dbReference>
<protein>
    <submittedName>
        <fullName evidence="2">(malaria parasite P. vivax) hypothetical protein</fullName>
    </submittedName>
</protein>
<organism evidence="2 3">
    <name type="scientific">Plasmodium vivax</name>
    <name type="common">malaria parasite P. vivax</name>
    <dbReference type="NCBI Taxonomy" id="5855"/>
    <lineage>
        <taxon>Eukaryota</taxon>
        <taxon>Sar</taxon>
        <taxon>Alveolata</taxon>
        <taxon>Apicomplexa</taxon>
        <taxon>Aconoidasida</taxon>
        <taxon>Haemosporida</taxon>
        <taxon>Plasmodiidae</taxon>
        <taxon>Plasmodium</taxon>
        <taxon>Plasmodium (Plasmodium)</taxon>
    </lineage>
</organism>
<reference evidence="2" key="1">
    <citation type="submission" date="2021-09" db="EMBL/GenBank/DDBJ databases">
        <authorList>
            <consortium name="Pathogen Informatics"/>
        </authorList>
    </citation>
    <scope>NUCLEOTIDE SEQUENCE</scope>
    <source>
        <strain evidence="2">PvW1</strain>
    </source>
</reference>
<evidence type="ECO:0000313" key="2">
    <source>
        <dbReference type="EMBL" id="CAG9472703.1"/>
    </source>
</evidence>
<dbReference type="InterPro" id="IPR008780">
    <property type="entry name" value="Plasmodium_Vir"/>
</dbReference>
<evidence type="ECO:0000256" key="1">
    <source>
        <dbReference type="SAM" id="MobiDB-lite"/>
    </source>
</evidence>
<proteinExistence type="predicted"/>
<feature type="region of interest" description="Disordered" evidence="1">
    <location>
        <begin position="240"/>
        <end position="281"/>
    </location>
</feature>
<name>A0A8S4H713_PLAVI</name>
<sequence length="426" mass="49663">MSCANHIGLYLNYNCYSKLNYYFSKNRISESGENCLKKGKQVLNNQGKYYNEYDKIFQSLAGAFSEMHAFYEIGPIPSCKLINYILNAKFGSTYKHVDKNKFEIFKEFSDIYFEECRSKSSSCKPYMNFLEDDELNKMKKLYTLYNEYEKFTTDTKYNKNTLCSYLYILRLHYNDLLKEYDGKKIKDELMDKIIEFKEVLRKKVKETDETCLDKIEYFQPPTKYLENKQKAEQERLLAEKAAKEAEQERARAEKAAKEAEQERARVEKAAEEGEEEPQELQFQQIPEDELPGRIFIQPPYADTKLPERFRSVEMQTNHIDSQLYKPEDTRVTPPSDEGIIHSLKGTFNSIVEIVEPAPILGVSGGMGVLFIILKYTPVGTMFRGRGNRRRIPGSFGGEYPGFMPSFQGHEYGYFPYDQINIAYGPE</sequence>
<comment type="caution">
    <text evidence="2">The sequence shown here is derived from an EMBL/GenBank/DDBJ whole genome shotgun (WGS) entry which is preliminary data.</text>
</comment>
<dbReference type="Pfam" id="PF05795">
    <property type="entry name" value="Plasmodium_Vir"/>
    <property type="match status" value="1"/>
</dbReference>